<proteinExistence type="predicted"/>
<dbReference type="AlphaFoldDB" id="A0A5C6MD98"/>
<reference evidence="2 3" key="1">
    <citation type="submission" date="2019-04" db="EMBL/GenBank/DDBJ databases">
        <title>Chromosome genome assembly for Takifugu flavidus.</title>
        <authorList>
            <person name="Xiao S."/>
        </authorList>
    </citation>
    <scope>NUCLEOTIDE SEQUENCE [LARGE SCALE GENOMIC DNA]</scope>
    <source>
        <strain evidence="2">HTHZ2018</strain>
        <tissue evidence="2">Muscle</tissue>
    </source>
</reference>
<evidence type="ECO:0000313" key="3">
    <source>
        <dbReference type="Proteomes" id="UP000324091"/>
    </source>
</evidence>
<dbReference type="Proteomes" id="UP000324091">
    <property type="component" value="Unassembled WGS sequence"/>
</dbReference>
<accession>A0A5C6MD98</accession>
<feature type="compositionally biased region" description="Polar residues" evidence="1">
    <location>
        <begin position="60"/>
        <end position="69"/>
    </location>
</feature>
<organism evidence="2 3">
    <name type="scientific">Takifugu flavidus</name>
    <name type="common">sansaifugu</name>
    <dbReference type="NCBI Taxonomy" id="433684"/>
    <lineage>
        <taxon>Eukaryota</taxon>
        <taxon>Metazoa</taxon>
        <taxon>Chordata</taxon>
        <taxon>Craniata</taxon>
        <taxon>Vertebrata</taxon>
        <taxon>Euteleostomi</taxon>
        <taxon>Actinopterygii</taxon>
        <taxon>Neopterygii</taxon>
        <taxon>Teleostei</taxon>
        <taxon>Neoteleostei</taxon>
        <taxon>Acanthomorphata</taxon>
        <taxon>Eupercaria</taxon>
        <taxon>Tetraodontiformes</taxon>
        <taxon>Tetradontoidea</taxon>
        <taxon>Tetraodontidae</taxon>
        <taxon>Takifugu</taxon>
    </lineage>
</organism>
<sequence length="197" mass="22468">MPDTLLHGSLVTFFSERPTNEQRQEEPIGWGSSQPQGWGSDQAQSTADQPHQGFERKQPSELTRTQQQHCADPLYQQHDDTSEFSNNFQQQQWYTLNRRSVGIEDKMSEPMDTGDIERPAKSPRLEEPIGGGSSQPQGWGNDQAQGTADQPHQGIEESRTKQQQWSCNQKRRWRKKHQAQANTGQPPLDSWMQNAGQ</sequence>
<protein>
    <submittedName>
        <fullName evidence="2">Uncharacterized protein</fullName>
    </submittedName>
</protein>
<feature type="compositionally biased region" description="Polar residues" evidence="1">
    <location>
        <begin position="179"/>
        <end position="197"/>
    </location>
</feature>
<gene>
    <name evidence="2" type="ORF">D4764_0275530</name>
</gene>
<feature type="non-terminal residue" evidence="2">
    <location>
        <position position="197"/>
    </location>
</feature>
<keyword evidence="3" id="KW-1185">Reference proteome</keyword>
<feature type="region of interest" description="Disordered" evidence="1">
    <location>
        <begin position="1"/>
        <end position="197"/>
    </location>
</feature>
<name>A0A5C6MD98_9TELE</name>
<feature type="compositionally biased region" description="Low complexity" evidence="1">
    <location>
        <begin position="29"/>
        <end position="40"/>
    </location>
</feature>
<comment type="caution">
    <text evidence="2">The sequence shown here is derived from an EMBL/GenBank/DDBJ whole genome shotgun (WGS) entry which is preliminary data.</text>
</comment>
<evidence type="ECO:0000256" key="1">
    <source>
        <dbReference type="SAM" id="MobiDB-lite"/>
    </source>
</evidence>
<feature type="compositionally biased region" description="Basic and acidic residues" evidence="1">
    <location>
        <begin position="101"/>
        <end position="127"/>
    </location>
</feature>
<feature type="compositionally biased region" description="Basic residues" evidence="1">
    <location>
        <begin position="169"/>
        <end position="178"/>
    </location>
</feature>
<evidence type="ECO:0000313" key="2">
    <source>
        <dbReference type="EMBL" id="TWW53146.1"/>
    </source>
</evidence>
<dbReference type="EMBL" id="RHFK02000796">
    <property type="protein sequence ID" value="TWW53146.1"/>
    <property type="molecule type" value="Genomic_DNA"/>
</dbReference>
<feature type="compositionally biased region" description="Polar residues" evidence="1">
    <location>
        <begin position="83"/>
        <end position="98"/>
    </location>
</feature>
<feature type="compositionally biased region" description="Polar residues" evidence="1">
    <location>
        <begin position="134"/>
        <end position="150"/>
    </location>
</feature>